<reference evidence="1 2" key="1">
    <citation type="submission" date="2018-05" db="EMBL/GenBank/DDBJ databases">
        <title>Evolution of small genomes with special reference to Mycobacterium leprae.</title>
        <authorList>
            <person name="Mohanty P.S."/>
            <person name="Bansal A.K."/>
            <person name="Gupta U.D."/>
            <person name="Naaz F."/>
            <person name="Dwivedi V.D."/>
            <person name="Singh H."/>
            <person name="Gupta G."/>
            <person name="Sharma S."/>
            <person name="Arora M."/>
        </authorList>
    </citation>
    <scope>NUCLEOTIDE SEQUENCE [LARGE SCALE GENOMIC DNA]</scope>
    <source>
        <strain evidence="1 2">MRHRU-235-G</strain>
    </source>
</reference>
<proteinExistence type="predicted"/>
<sequence>MIAHSPEYTDAHQRRGFPFIHADSPGIVDLQLRVNLRCYPGKRDEGLGDLNLADRSTLKISITLS</sequence>
<evidence type="ECO:0000313" key="2">
    <source>
        <dbReference type="Proteomes" id="UP000249682"/>
    </source>
</evidence>
<dbReference type="AlphaFoldDB" id="A0AAD0KVE2"/>
<protein>
    <submittedName>
        <fullName evidence="1">Uncharacterized protein</fullName>
    </submittedName>
</protein>
<evidence type="ECO:0000313" key="1">
    <source>
        <dbReference type="EMBL" id="AWV48031.1"/>
    </source>
</evidence>
<dbReference type="EMBL" id="CP029543">
    <property type="protein sequence ID" value="AWV48031.1"/>
    <property type="molecule type" value="Genomic_DNA"/>
</dbReference>
<dbReference type="Proteomes" id="UP000249682">
    <property type="component" value="Chromosome"/>
</dbReference>
<name>A0AAD0KVE2_MYCLR</name>
<accession>A0AAD0KVE2</accession>
<dbReference type="RefSeq" id="WP_041322806.1">
    <property type="nucleotide sequence ID" value="NZ_CP029543.1"/>
</dbReference>
<organism evidence="1 2">
    <name type="scientific">Mycobacterium leprae</name>
    <dbReference type="NCBI Taxonomy" id="1769"/>
    <lineage>
        <taxon>Bacteria</taxon>
        <taxon>Bacillati</taxon>
        <taxon>Actinomycetota</taxon>
        <taxon>Actinomycetes</taxon>
        <taxon>Mycobacteriales</taxon>
        <taxon>Mycobacteriaceae</taxon>
        <taxon>Mycobacterium</taxon>
    </lineage>
</organism>
<gene>
    <name evidence="1" type="ORF">DIJ64_08015</name>
</gene>